<sequence length="238" mass="26608">MSRAYTSYARACLVCRPIHDAGENDHVEIARLLLSYGADPTLATYSGRSPLKIARSKRMREFLEGYFADSTGFDCGTPPQPWQFSAPSCDLDAAPAEDGYDIFQDMPSDDEPTADKVCQPTSLRDVLHVQISDRKPPLVYSVEDSKTKEIIQMYSLCDVLNNRTLTKDELLRLQPDVTIKKFSWSDVARRSLGDDGRDGDGRDGDGDDDSRTSEKEAKVEFVCLDERLLHLMGVENVS</sequence>
<dbReference type="PANTHER" id="PTHR24117:SF9">
    <property type="entry name" value="BCL-6 COREPRESSOR PCGF1 BINDING DOMAIN-CONTAINING PROTEIN"/>
    <property type="match status" value="1"/>
</dbReference>
<dbReference type="Gene3D" id="3.10.260.40">
    <property type="entry name" value="BCL-6 corepressor, PCGF1 binding domain"/>
    <property type="match status" value="1"/>
</dbReference>
<comment type="similarity">
    <text evidence="1">Belongs to the BCOR family.</text>
</comment>
<dbReference type="RefSeq" id="XP_014672547.1">
    <property type="nucleotide sequence ID" value="XM_014817061.1"/>
</dbReference>
<name>A0ABM1EK26_PRICU</name>
<dbReference type="PANTHER" id="PTHR24117">
    <property type="entry name" value="AGAP007537-PB"/>
    <property type="match status" value="1"/>
</dbReference>
<dbReference type="PROSITE" id="PS50088">
    <property type="entry name" value="ANK_REPEAT"/>
    <property type="match status" value="1"/>
</dbReference>
<protein>
    <submittedName>
        <fullName evidence="5">BCL-6 corepressor-like</fullName>
    </submittedName>
</protein>
<keyword evidence="2" id="KW-0040">ANK repeat</keyword>
<dbReference type="GeneID" id="106813018"/>
<evidence type="ECO:0000256" key="3">
    <source>
        <dbReference type="SAM" id="MobiDB-lite"/>
    </source>
</evidence>
<evidence type="ECO:0000313" key="4">
    <source>
        <dbReference type="Proteomes" id="UP000695022"/>
    </source>
</evidence>
<dbReference type="InterPro" id="IPR038227">
    <property type="entry name" value="PUFD_som_sf"/>
</dbReference>
<feature type="repeat" description="ANK" evidence="2">
    <location>
        <begin position="17"/>
        <end position="45"/>
    </location>
</feature>
<dbReference type="InterPro" id="IPR002110">
    <property type="entry name" value="Ankyrin_rpt"/>
</dbReference>
<evidence type="ECO:0000256" key="1">
    <source>
        <dbReference type="ARBA" id="ARBA00034703"/>
    </source>
</evidence>
<dbReference type="SUPFAM" id="SSF48403">
    <property type="entry name" value="Ankyrin repeat"/>
    <property type="match status" value="1"/>
</dbReference>
<organism evidence="4 5">
    <name type="scientific">Priapulus caudatus</name>
    <name type="common">Priapulid worm</name>
    <dbReference type="NCBI Taxonomy" id="37621"/>
    <lineage>
        <taxon>Eukaryota</taxon>
        <taxon>Metazoa</taxon>
        <taxon>Ecdysozoa</taxon>
        <taxon>Scalidophora</taxon>
        <taxon>Priapulida</taxon>
        <taxon>Priapulimorpha</taxon>
        <taxon>Priapulimorphida</taxon>
        <taxon>Priapulidae</taxon>
        <taxon>Priapulus</taxon>
    </lineage>
</organism>
<feature type="region of interest" description="Disordered" evidence="3">
    <location>
        <begin position="192"/>
        <end position="216"/>
    </location>
</feature>
<accession>A0ABM1EK26</accession>
<keyword evidence="4" id="KW-1185">Reference proteome</keyword>
<reference evidence="5" key="1">
    <citation type="submission" date="2025-08" db="UniProtKB">
        <authorList>
            <consortium name="RefSeq"/>
        </authorList>
    </citation>
    <scope>IDENTIFICATION</scope>
</reference>
<evidence type="ECO:0000256" key="2">
    <source>
        <dbReference type="PROSITE-ProRule" id="PRU00023"/>
    </source>
</evidence>
<dbReference type="InterPro" id="IPR047144">
    <property type="entry name" value="BCOR-like"/>
</dbReference>
<dbReference type="Gene3D" id="1.25.40.20">
    <property type="entry name" value="Ankyrin repeat-containing domain"/>
    <property type="match status" value="1"/>
</dbReference>
<evidence type="ECO:0000313" key="5">
    <source>
        <dbReference type="RefSeq" id="XP_014672547.1"/>
    </source>
</evidence>
<dbReference type="Proteomes" id="UP000695022">
    <property type="component" value="Unplaced"/>
</dbReference>
<proteinExistence type="inferred from homology"/>
<dbReference type="InterPro" id="IPR036770">
    <property type="entry name" value="Ankyrin_rpt-contain_sf"/>
</dbReference>
<gene>
    <name evidence="5" type="primary">LOC106813018</name>
</gene>